<proteinExistence type="predicted"/>
<dbReference type="Proteomes" id="UP000789759">
    <property type="component" value="Unassembled WGS sequence"/>
</dbReference>
<comment type="caution">
    <text evidence="1">The sequence shown here is derived from an EMBL/GenBank/DDBJ whole genome shotgun (WGS) entry which is preliminary data.</text>
</comment>
<accession>A0A9N9GIY1</accession>
<dbReference type="EMBL" id="CAJVQA010004727">
    <property type="protein sequence ID" value="CAG8605243.1"/>
    <property type="molecule type" value="Genomic_DNA"/>
</dbReference>
<sequence>MSKLTPKETIPILDNGPNTKERIMKLEPRWHLILEKGAPIIRTYLSSRIT</sequence>
<gene>
    <name evidence="1" type="ORF">CPELLU_LOCUS7187</name>
</gene>
<reference evidence="1" key="1">
    <citation type="submission" date="2021-06" db="EMBL/GenBank/DDBJ databases">
        <authorList>
            <person name="Kallberg Y."/>
            <person name="Tangrot J."/>
            <person name="Rosling A."/>
        </authorList>
    </citation>
    <scope>NUCLEOTIDE SEQUENCE</scope>
    <source>
        <strain evidence="1">FL966</strain>
    </source>
</reference>
<keyword evidence="2" id="KW-1185">Reference proteome</keyword>
<protein>
    <submittedName>
        <fullName evidence="1">1332_t:CDS:1</fullName>
    </submittedName>
</protein>
<evidence type="ECO:0000313" key="1">
    <source>
        <dbReference type="EMBL" id="CAG8605243.1"/>
    </source>
</evidence>
<evidence type="ECO:0000313" key="2">
    <source>
        <dbReference type="Proteomes" id="UP000789759"/>
    </source>
</evidence>
<name>A0A9N9GIY1_9GLOM</name>
<dbReference type="AlphaFoldDB" id="A0A9N9GIY1"/>
<organism evidence="1 2">
    <name type="scientific">Cetraspora pellucida</name>
    <dbReference type="NCBI Taxonomy" id="1433469"/>
    <lineage>
        <taxon>Eukaryota</taxon>
        <taxon>Fungi</taxon>
        <taxon>Fungi incertae sedis</taxon>
        <taxon>Mucoromycota</taxon>
        <taxon>Glomeromycotina</taxon>
        <taxon>Glomeromycetes</taxon>
        <taxon>Diversisporales</taxon>
        <taxon>Gigasporaceae</taxon>
        <taxon>Cetraspora</taxon>
    </lineage>
</organism>